<dbReference type="OrthoDB" id="413746at2759"/>
<evidence type="ECO:0000313" key="1">
    <source>
        <dbReference type="EMBL" id="CEP03608.1"/>
    </source>
</evidence>
<protein>
    <submittedName>
        <fullName evidence="1">Uncharacterized protein</fullName>
    </submittedName>
</protein>
<dbReference type="AlphaFoldDB" id="A0A0G4J7Q5"/>
<proteinExistence type="predicted"/>
<gene>
    <name evidence="1" type="ORF">PBRA_009493</name>
</gene>
<keyword evidence="2" id="KW-1185">Reference proteome</keyword>
<organism evidence="1 2">
    <name type="scientific">Plasmodiophora brassicae</name>
    <name type="common">Clubroot disease agent</name>
    <dbReference type="NCBI Taxonomy" id="37360"/>
    <lineage>
        <taxon>Eukaryota</taxon>
        <taxon>Sar</taxon>
        <taxon>Rhizaria</taxon>
        <taxon>Endomyxa</taxon>
        <taxon>Phytomyxea</taxon>
        <taxon>Plasmodiophorida</taxon>
        <taxon>Plasmodiophoridae</taxon>
        <taxon>Plasmodiophora</taxon>
    </lineage>
</organism>
<name>A0A0G4J7Q5_PLABS</name>
<dbReference type="Proteomes" id="UP000039324">
    <property type="component" value="Unassembled WGS sequence"/>
</dbReference>
<accession>A0A0G4J7Q5</accession>
<reference evidence="1 2" key="1">
    <citation type="submission" date="2015-02" db="EMBL/GenBank/DDBJ databases">
        <authorList>
            <person name="Chooi Y.-H."/>
        </authorList>
    </citation>
    <scope>NUCLEOTIDE SEQUENCE [LARGE SCALE GENOMIC DNA]</scope>
    <source>
        <strain evidence="1">E3</strain>
    </source>
</reference>
<dbReference type="EMBL" id="CDSF01000152">
    <property type="protein sequence ID" value="CEP03608.1"/>
    <property type="molecule type" value="Genomic_DNA"/>
</dbReference>
<evidence type="ECO:0000313" key="2">
    <source>
        <dbReference type="Proteomes" id="UP000039324"/>
    </source>
</evidence>
<sequence length="646" mass="71265">MQARSPSISERLALLVSQYVKRRRRRPSRAAPPLMLLLLALSLLLAVALLWTFLARLGPGSAGVDDAGAMGHPRDLCLGMAVRLNAVELTAFALSFRQVAPSAEARLVLFTDVDSMPTASPIAEAYNAELVVFNVDDLQPPVIRSFSPSNCRWFVIRQWLTEHGDRLDPSSRILLADVRDTFFQRNPFDIVGEQQGLWATLEAGGPIAGCVWNRGWVQDCFGPSVLADVASKTISCSGITLGTTRAVVEYVNRMTAELERRSSCERYGVDQGVHNVLVWTGDMANVHQIRPDEGQVAHIQTMGADQAVIVNGRVVAGRHPDRVPFAIVHQYDRRQDLKDLFWSGLPSLPRLAIGETGPQTVHLRDICLGMAARLTPVELTAFVSSFRQVAPSADARLVLFTDVDSMPTASPIADAYNAELVVFNDDDLQPPAIRSFHPSNYRWFVIRQWLTEHGDRLDPSSRILLADVRDTFFQRNPFDIVGEQQGLWATLEAGGPIAGCGWNRGWVQDCFGPGVLADVASKTISCSGITLGTMPAVVEYVHRMTAELERRSSCERNGVDQGVHNVLVWTGDMADVHLVRPDEGQVANIQSMGADQAVIVNGRVVAGRHPDRVPFAIVHQYDRRQELKDLFWSGLPGTSPGRRHRQ</sequence>